<organism evidence="1 2">
    <name type="scientific">Kribbella turkmenica</name>
    <dbReference type="NCBI Taxonomy" id="2530375"/>
    <lineage>
        <taxon>Bacteria</taxon>
        <taxon>Bacillati</taxon>
        <taxon>Actinomycetota</taxon>
        <taxon>Actinomycetes</taxon>
        <taxon>Propionibacteriales</taxon>
        <taxon>Kribbellaceae</taxon>
        <taxon>Kribbella</taxon>
    </lineage>
</organism>
<protein>
    <submittedName>
        <fullName evidence="1">Uncharacterized protein</fullName>
    </submittedName>
</protein>
<evidence type="ECO:0000313" key="2">
    <source>
        <dbReference type="Proteomes" id="UP000295172"/>
    </source>
</evidence>
<dbReference type="AlphaFoldDB" id="A0A4R4WXM2"/>
<dbReference type="RefSeq" id="WP_132322031.1">
    <property type="nucleotide sequence ID" value="NZ_SMKR01000081.1"/>
</dbReference>
<comment type="caution">
    <text evidence="1">The sequence shown here is derived from an EMBL/GenBank/DDBJ whole genome shotgun (WGS) entry which is preliminary data.</text>
</comment>
<name>A0A4R4WXM2_9ACTN</name>
<reference evidence="1 2" key="1">
    <citation type="submission" date="2019-02" db="EMBL/GenBank/DDBJ databases">
        <title>Draft genome sequences of novel Actinobacteria.</title>
        <authorList>
            <person name="Sahin N."/>
            <person name="Ay H."/>
            <person name="Saygin H."/>
        </authorList>
    </citation>
    <scope>NUCLEOTIDE SEQUENCE [LARGE SCALE GENOMIC DNA]</scope>
    <source>
        <strain evidence="1 2">16K104</strain>
    </source>
</reference>
<dbReference type="InterPro" id="IPR045423">
    <property type="entry name" value="DUF6510"/>
</dbReference>
<proteinExistence type="predicted"/>
<dbReference type="EMBL" id="SMKR01000081">
    <property type="protein sequence ID" value="TDD22518.1"/>
    <property type="molecule type" value="Genomic_DNA"/>
</dbReference>
<gene>
    <name evidence="1" type="ORF">E1218_19180</name>
</gene>
<evidence type="ECO:0000313" key="1">
    <source>
        <dbReference type="EMBL" id="TDD22518.1"/>
    </source>
</evidence>
<sequence length="92" mass="9469">MKSEASDATHLDGNAAAGALSALFAVDITSAIARCSGCGQTGVFADTRLYVDAPGLVARCAGCDGVLMRVVTTPTDTYVDLRGLTYLKVPNE</sequence>
<dbReference type="Pfam" id="PF20120">
    <property type="entry name" value="DUF6510"/>
    <property type="match status" value="1"/>
</dbReference>
<accession>A0A4R4WXM2</accession>
<keyword evidence="2" id="KW-1185">Reference proteome</keyword>
<dbReference type="Proteomes" id="UP000295172">
    <property type="component" value="Unassembled WGS sequence"/>
</dbReference>
<dbReference type="OrthoDB" id="165401at2"/>